<keyword evidence="2" id="KW-1185">Reference proteome</keyword>
<organism evidence="1 2">
    <name type="scientific">Paramuricea clavata</name>
    <name type="common">Red gorgonian</name>
    <name type="synonym">Violescent sea-whip</name>
    <dbReference type="NCBI Taxonomy" id="317549"/>
    <lineage>
        <taxon>Eukaryota</taxon>
        <taxon>Metazoa</taxon>
        <taxon>Cnidaria</taxon>
        <taxon>Anthozoa</taxon>
        <taxon>Octocorallia</taxon>
        <taxon>Malacalcyonacea</taxon>
        <taxon>Plexauridae</taxon>
        <taxon>Paramuricea</taxon>
    </lineage>
</organism>
<dbReference type="Proteomes" id="UP001152795">
    <property type="component" value="Unassembled WGS sequence"/>
</dbReference>
<dbReference type="EMBL" id="CACRXK020016010">
    <property type="protein sequence ID" value="CAB4029206.1"/>
    <property type="molecule type" value="Genomic_DNA"/>
</dbReference>
<comment type="caution">
    <text evidence="1">The sequence shown here is derived from an EMBL/GenBank/DDBJ whole genome shotgun (WGS) entry which is preliminary data.</text>
</comment>
<sequence>MSLKKESFGSEIKRLASEQKRRRELRCFGMNEIDDERRQYYIKWKERRRLEEKYKRSKEELHWFEYQVGWHHRIIEIMDKFISEENKKKICRKVEMEKKGFEFRLDLENDERENTRALRSILGFDRYLEDGGYDEIERFVCPSTDENTEEEMENYINYGTLV</sequence>
<protein>
    <submittedName>
        <fullName evidence="1">Uncharacterized protein</fullName>
    </submittedName>
</protein>
<name>A0A7D9JGC2_PARCT</name>
<gene>
    <name evidence="1" type="ORF">PACLA_8A076344</name>
</gene>
<dbReference type="AlphaFoldDB" id="A0A7D9JGC2"/>
<proteinExistence type="predicted"/>
<reference evidence="1" key="1">
    <citation type="submission" date="2020-04" db="EMBL/GenBank/DDBJ databases">
        <authorList>
            <person name="Alioto T."/>
            <person name="Alioto T."/>
            <person name="Gomez Garrido J."/>
        </authorList>
    </citation>
    <scope>NUCLEOTIDE SEQUENCE</scope>
    <source>
        <strain evidence="1">A484AB</strain>
    </source>
</reference>
<evidence type="ECO:0000313" key="2">
    <source>
        <dbReference type="Proteomes" id="UP001152795"/>
    </source>
</evidence>
<evidence type="ECO:0000313" key="1">
    <source>
        <dbReference type="EMBL" id="CAB4029206.1"/>
    </source>
</evidence>
<accession>A0A7D9JGC2</accession>